<dbReference type="Proteomes" id="UP000258102">
    <property type="component" value="Chromosome 1"/>
</dbReference>
<dbReference type="EMBL" id="CP031761">
    <property type="protein sequence ID" value="AXR03896.1"/>
    <property type="molecule type" value="Genomic_DNA"/>
</dbReference>
<proteinExistence type="predicted"/>
<dbReference type="InterPro" id="IPR009971">
    <property type="entry name" value="DUF1496"/>
</dbReference>
<evidence type="ECO:0000313" key="3">
    <source>
        <dbReference type="Proteomes" id="UP000258102"/>
    </source>
</evidence>
<name>A0AAD0RM70_PSEO7</name>
<reference evidence="2 3" key="1">
    <citation type="submission" date="2018-08" db="EMBL/GenBank/DDBJ databases">
        <title>Whole Genome Sequences of Two Pseudoalteromonas piscicida Strains, DE1-A and DE2-A, which Exhibit Strong Antibacterial Activity against Vibrio vulnificus.</title>
        <authorList>
            <person name="Richards G.P."/>
            <person name="Needleman D.S."/>
            <person name="Watson M.A."/>
            <person name="Polson S.W."/>
        </authorList>
    </citation>
    <scope>NUCLEOTIDE SEQUENCE [LARGE SCALE GENOMIC DNA]</scope>
    <source>
        <strain evidence="2 3">DE2-A</strain>
    </source>
</reference>
<protein>
    <submittedName>
        <fullName evidence="2">DUF1496 domain-containing protein</fullName>
    </submittedName>
</protein>
<sequence length="71" mass="7823">MNRLTLAVVSAAFAVSGSALSDEDVKPDYDPTKYCYYADQAYSKGSVEKQNNKWKVCVDGGPNGELQWVDQ</sequence>
<dbReference type="RefSeq" id="WP_088532221.1">
    <property type="nucleotide sequence ID" value="NZ_CP021646.1"/>
</dbReference>
<gene>
    <name evidence="2" type="ORF">D0511_18670</name>
</gene>
<feature type="signal peptide" evidence="1">
    <location>
        <begin position="1"/>
        <end position="21"/>
    </location>
</feature>
<feature type="chain" id="PRO_5042072184" evidence="1">
    <location>
        <begin position="22"/>
        <end position="71"/>
    </location>
</feature>
<dbReference type="AlphaFoldDB" id="A0AAD0RM70"/>
<evidence type="ECO:0000256" key="1">
    <source>
        <dbReference type="SAM" id="SignalP"/>
    </source>
</evidence>
<dbReference type="KEGG" id="ppis:B1L02_18590"/>
<dbReference type="Pfam" id="PF07383">
    <property type="entry name" value="DUF1496"/>
    <property type="match status" value="1"/>
</dbReference>
<keyword evidence="1" id="KW-0732">Signal</keyword>
<evidence type="ECO:0000313" key="2">
    <source>
        <dbReference type="EMBL" id="AXR03896.1"/>
    </source>
</evidence>
<accession>A0AAD0RM70</accession>
<organism evidence="2 3">
    <name type="scientific">Pseudoalteromonas piscicida</name>
    <dbReference type="NCBI Taxonomy" id="43662"/>
    <lineage>
        <taxon>Bacteria</taxon>
        <taxon>Pseudomonadati</taxon>
        <taxon>Pseudomonadota</taxon>
        <taxon>Gammaproteobacteria</taxon>
        <taxon>Alteromonadales</taxon>
        <taxon>Pseudoalteromonadaceae</taxon>
        <taxon>Pseudoalteromonas</taxon>
    </lineage>
</organism>